<proteinExistence type="predicted"/>
<organism evidence="1 2">
    <name type="scientific">Globisporangium ultimum (strain ATCC 200006 / CBS 805.95 / DAOM BR144)</name>
    <name type="common">Pythium ultimum</name>
    <dbReference type="NCBI Taxonomy" id="431595"/>
    <lineage>
        <taxon>Eukaryota</taxon>
        <taxon>Sar</taxon>
        <taxon>Stramenopiles</taxon>
        <taxon>Oomycota</taxon>
        <taxon>Peronosporomycetes</taxon>
        <taxon>Pythiales</taxon>
        <taxon>Pythiaceae</taxon>
        <taxon>Globisporangium</taxon>
    </lineage>
</organism>
<sequence length="318" mass="34214">MGNTCGTEVRVASSNAPLVALSYSETADAGATPSSNSSSSSSSGSACGSLLAKLDELMDFLQFAKLPTAAFTGVVTFMFRASNADKNEIACIRTIDMRNPTMQIFDTTLPASDPFLRQVAVVHVSLADFLYMYSGEASAAEIAGMCMSGRVSVPWSSYSKLKAFAECFDFSTERWDAYYAAQLADGSQKSSASSMPQCSKSCCQSSTREEIDADWQLVVDATTTSVRAATVVSATSASGCSTAGGEWQVVSDCKCSTLPRENREEMEQVFGVQQIDEWLANLWSGHIKRSNDVIQSNVKKSFHDLKEMTGKLFVSLEA</sequence>
<dbReference type="OMA" id="IMAAVCE"/>
<dbReference type="VEuPathDB" id="FungiDB:PYU1_G002472"/>
<accession>K3WBY4</accession>
<reference evidence="1" key="3">
    <citation type="submission" date="2014-11" db="UniProtKB">
        <authorList>
            <consortium name="EnsemblProtists"/>
        </authorList>
    </citation>
    <scope>IDENTIFICATION</scope>
    <source>
        <strain evidence="1">DAOM BR144</strain>
    </source>
</reference>
<keyword evidence="2" id="KW-1185">Reference proteome</keyword>
<dbReference type="Proteomes" id="UP000019132">
    <property type="component" value="Unassembled WGS sequence"/>
</dbReference>
<name>K3WBY4_GLOUD</name>
<dbReference type="STRING" id="431595.K3WBY4"/>
<dbReference type="HOGENOM" id="CLU_1087632_0_0_1"/>
<evidence type="ECO:0000313" key="2">
    <source>
        <dbReference type="Proteomes" id="UP000019132"/>
    </source>
</evidence>
<dbReference type="eggNOG" id="ENOG502R21B">
    <property type="taxonomic scope" value="Eukaryota"/>
</dbReference>
<dbReference type="EnsemblProtists" id="PYU1_T002475">
    <property type="protein sequence ID" value="PYU1_T002475"/>
    <property type="gene ID" value="PYU1_G002472"/>
</dbReference>
<protein>
    <submittedName>
        <fullName evidence="1">Uncharacterized protein</fullName>
    </submittedName>
</protein>
<reference evidence="2" key="1">
    <citation type="journal article" date="2010" name="Genome Biol.">
        <title>Genome sequence of the necrotrophic plant pathogen Pythium ultimum reveals original pathogenicity mechanisms and effector repertoire.</title>
        <authorList>
            <person name="Levesque C.A."/>
            <person name="Brouwer H."/>
            <person name="Cano L."/>
            <person name="Hamilton J.P."/>
            <person name="Holt C."/>
            <person name="Huitema E."/>
            <person name="Raffaele S."/>
            <person name="Robideau G.P."/>
            <person name="Thines M."/>
            <person name="Win J."/>
            <person name="Zerillo M.M."/>
            <person name="Beakes G.W."/>
            <person name="Boore J.L."/>
            <person name="Busam D."/>
            <person name="Dumas B."/>
            <person name="Ferriera S."/>
            <person name="Fuerstenberg S.I."/>
            <person name="Gachon C.M."/>
            <person name="Gaulin E."/>
            <person name="Govers F."/>
            <person name="Grenville-Briggs L."/>
            <person name="Horner N."/>
            <person name="Hostetler J."/>
            <person name="Jiang R.H."/>
            <person name="Johnson J."/>
            <person name="Krajaejun T."/>
            <person name="Lin H."/>
            <person name="Meijer H.J."/>
            <person name="Moore B."/>
            <person name="Morris P."/>
            <person name="Phuntmart V."/>
            <person name="Puiu D."/>
            <person name="Shetty J."/>
            <person name="Stajich J.E."/>
            <person name="Tripathy S."/>
            <person name="Wawra S."/>
            <person name="van West P."/>
            <person name="Whitty B.R."/>
            <person name="Coutinho P.M."/>
            <person name="Henrissat B."/>
            <person name="Martin F."/>
            <person name="Thomas P.D."/>
            <person name="Tyler B.M."/>
            <person name="De Vries R.P."/>
            <person name="Kamoun S."/>
            <person name="Yandell M."/>
            <person name="Tisserat N."/>
            <person name="Buell C.R."/>
        </authorList>
    </citation>
    <scope>NUCLEOTIDE SEQUENCE</scope>
    <source>
        <strain evidence="2">DAOM:BR144</strain>
    </source>
</reference>
<evidence type="ECO:0000313" key="1">
    <source>
        <dbReference type="EnsemblProtists" id="PYU1_T002475"/>
    </source>
</evidence>
<dbReference type="AlphaFoldDB" id="K3WBY4"/>
<dbReference type="InParanoid" id="K3WBY4"/>
<reference evidence="2" key="2">
    <citation type="submission" date="2010-04" db="EMBL/GenBank/DDBJ databases">
        <authorList>
            <person name="Buell R."/>
            <person name="Hamilton J."/>
            <person name="Hostetler J."/>
        </authorList>
    </citation>
    <scope>NUCLEOTIDE SEQUENCE [LARGE SCALE GENOMIC DNA]</scope>
    <source>
        <strain evidence="2">DAOM:BR144</strain>
    </source>
</reference>